<dbReference type="RefSeq" id="WP_243577110.1">
    <property type="nucleotide sequence ID" value="NZ_CP094529.1"/>
</dbReference>
<dbReference type="Pfam" id="PF25539">
    <property type="entry name" value="Bestrophin_2"/>
    <property type="match status" value="1"/>
</dbReference>
<evidence type="ECO:0000256" key="7">
    <source>
        <dbReference type="ARBA" id="ARBA00023136"/>
    </source>
</evidence>
<evidence type="ECO:0000313" key="11">
    <source>
        <dbReference type="Proteomes" id="UP000831068"/>
    </source>
</evidence>
<evidence type="ECO:0008006" key="12">
    <source>
        <dbReference type="Google" id="ProtNLM"/>
    </source>
</evidence>
<dbReference type="PANTHER" id="PTHR33281:SF19">
    <property type="entry name" value="VOLTAGE-DEPENDENT ANION CHANNEL-FORMING PROTEIN YNEE"/>
    <property type="match status" value="1"/>
</dbReference>
<dbReference type="InterPro" id="IPR044669">
    <property type="entry name" value="YneE/VCCN1/2-like"/>
</dbReference>
<evidence type="ECO:0000256" key="1">
    <source>
        <dbReference type="ARBA" id="ARBA00004651"/>
    </source>
</evidence>
<keyword evidence="3" id="KW-1003">Cell membrane</keyword>
<protein>
    <recommendedName>
        <fullName evidence="12">Bestrophin, RFP-TM, chloride channel</fullName>
    </recommendedName>
</protein>
<keyword evidence="2" id="KW-0813">Transport</keyword>
<evidence type="ECO:0000256" key="4">
    <source>
        <dbReference type="ARBA" id="ARBA00022692"/>
    </source>
</evidence>
<feature type="transmembrane region" description="Helical" evidence="9">
    <location>
        <begin position="221"/>
        <end position="249"/>
    </location>
</feature>
<dbReference type="PANTHER" id="PTHR33281">
    <property type="entry name" value="UPF0187 PROTEIN YNEE"/>
    <property type="match status" value="1"/>
</dbReference>
<evidence type="ECO:0000256" key="8">
    <source>
        <dbReference type="ARBA" id="ARBA00034708"/>
    </source>
</evidence>
<name>A0ABY4BQN8_9FLAO</name>
<keyword evidence="5 9" id="KW-1133">Transmembrane helix</keyword>
<evidence type="ECO:0000256" key="3">
    <source>
        <dbReference type="ARBA" id="ARBA00022475"/>
    </source>
</evidence>
<keyword evidence="6" id="KW-0406">Ion transport</keyword>
<organism evidence="10 11">
    <name type="scientific">Chryseobacterium oryzae</name>
    <dbReference type="NCBI Taxonomy" id="2929799"/>
    <lineage>
        <taxon>Bacteria</taxon>
        <taxon>Pseudomonadati</taxon>
        <taxon>Bacteroidota</taxon>
        <taxon>Flavobacteriia</taxon>
        <taxon>Flavobacteriales</taxon>
        <taxon>Weeksellaceae</taxon>
        <taxon>Chryseobacterium group</taxon>
        <taxon>Chryseobacterium</taxon>
    </lineage>
</organism>
<keyword evidence="11" id="KW-1185">Reference proteome</keyword>
<evidence type="ECO:0000256" key="5">
    <source>
        <dbReference type="ARBA" id="ARBA00022989"/>
    </source>
</evidence>
<comment type="similarity">
    <text evidence="8">Belongs to the anion channel-forming bestrophin (TC 1.A.46) family.</text>
</comment>
<gene>
    <name evidence="10" type="ORF">MTP08_03795</name>
</gene>
<evidence type="ECO:0000256" key="9">
    <source>
        <dbReference type="SAM" id="Phobius"/>
    </source>
</evidence>
<sequence>MIIRKKEHWFRMLFVWHGSVLPALLPRLGLLLILSLFVSYFHGMIFSFKVPLNPVPLTLFGFVLALFLGFRNNASYDRFWEGRKLWGALLNTSRALTRQAMALHNQSNDNESLHYFVQLLSAFVFALKHQLRETEAYEDLKLRLNEEHLKIVASSKYKPAVIMRLLAEWVQNSKDKNCLDSIQQSRFDENLDKLSDILGGCERIISTPIPYSYRVLLHRTVYIYCLLLPFGLVDSLGWFTTLIVVFIAYTFVAFEAIADEIEEPFGTDANDLALNSMCVMIDETIHEMAGEKIAVTPKIKQNIID</sequence>
<evidence type="ECO:0000313" key="10">
    <source>
        <dbReference type="EMBL" id="UOE38905.1"/>
    </source>
</evidence>
<dbReference type="EMBL" id="CP094529">
    <property type="protein sequence ID" value="UOE38905.1"/>
    <property type="molecule type" value="Genomic_DNA"/>
</dbReference>
<feature type="transmembrane region" description="Helical" evidence="9">
    <location>
        <begin position="12"/>
        <end position="38"/>
    </location>
</feature>
<accession>A0ABY4BQN8</accession>
<feature type="transmembrane region" description="Helical" evidence="9">
    <location>
        <begin position="50"/>
        <end position="70"/>
    </location>
</feature>
<keyword evidence="7 9" id="KW-0472">Membrane</keyword>
<dbReference type="Proteomes" id="UP000831068">
    <property type="component" value="Chromosome"/>
</dbReference>
<comment type="subcellular location">
    <subcellularLocation>
        <location evidence="1">Cell membrane</location>
        <topology evidence="1">Multi-pass membrane protein</topology>
    </subcellularLocation>
</comment>
<keyword evidence="4 9" id="KW-0812">Transmembrane</keyword>
<evidence type="ECO:0000256" key="2">
    <source>
        <dbReference type="ARBA" id="ARBA00022448"/>
    </source>
</evidence>
<reference evidence="10 11" key="1">
    <citation type="submission" date="2022-03" db="EMBL/GenBank/DDBJ databases">
        <title>Chryseobacterium sp. isolated from the Andong Sikhe.</title>
        <authorList>
            <person name="Won M."/>
            <person name="Kim S.-J."/>
            <person name="Kwon S.-W."/>
        </authorList>
    </citation>
    <scope>NUCLEOTIDE SEQUENCE [LARGE SCALE GENOMIC DNA]</scope>
    <source>
        <strain evidence="10 11">ADR-1</strain>
    </source>
</reference>
<proteinExistence type="inferred from homology"/>
<evidence type="ECO:0000256" key="6">
    <source>
        <dbReference type="ARBA" id="ARBA00023065"/>
    </source>
</evidence>